<sequence>MNWLVVQKGNNNTFPTLADRSLLSLVKSIKLSYNASRETKDLHAEAVKYSKIIKPNAIDSFGSVSRKYTENYLNVFARKYLPPLMYCEYYKYALIQIKYYLQTNLLSGHGPIPPWISDRLLAHIVTDEECPNEFFKGFFSSEVCSLLNIEITNRAKLSLLINRRLLYLSATNITKLDLSHCHCIDDTLIESYSKSRAANSLIVLKLRGCELFTNISCLGSFVNLYHLDLSENYSLNFKSNSSFTEILYSLIHLFPNILILDLHFTKFIARNWDIQVHSSDACLFSTLKIQQLYLYTDIRSEGIPCTQNLKVFYSSITSLPSLTHLDLSGWPYLNQLSSLITCRQMNKLLFFGTYKTSLTGIRSEFDLTNCEITGMNDEEQIISTLSHYSHHSNYLNDLYKTLEYLILHHSLVNLSGETIQQLIRLIIASVEHHLSEMTSEFISTQSSFTFLTNAVSCILELFFYEQSQTGQFPCCLRQRDIELLIIVLYRINSAYIDETVAYLAYPTIMCIAFSLENRPIILQESMVSICSQFMSSSIEYHLLNPSEHTTLVLVNAGINVVGALVFSAKDSERGKLGIKLEEIGSLVKLLRMKLFLFTFDEPFNFATKLISHLAYQHFATCIYLCVEEHRKVLIRIIEDCTEKAYVVSNVLLILKNIAWFCYNHQESMVVSKFLPVIVHIFSNPLDYSQQTKISAIAFTAFYALGQERWNWEESSEEALSYVEATIGELDYKSISVNYEHMDIILKCYTSAKDPRVNICALFLLCTISTLQLYIPEHFVIMLSQSIATTRSFASKYPPGSLYYTLAEKIISLVHP</sequence>
<dbReference type="SUPFAM" id="SSF48371">
    <property type="entry name" value="ARM repeat"/>
    <property type="match status" value="1"/>
</dbReference>
<protein>
    <submittedName>
        <fullName evidence="1">Uncharacterized protein</fullName>
    </submittedName>
</protein>
<gene>
    <name evidence="1" type="ORF">LOD99_946</name>
</gene>
<comment type="caution">
    <text evidence="1">The sequence shown here is derived from an EMBL/GenBank/DDBJ whole genome shotgun (WGS) entry which is preliminary data.</text>
</comment>
<organism evidence="1 2">
    <name type="scientific">Oopsacas minuta</name>
    <dbReference type="NCBI Taxonomy" id="111878"/>
    <lineage>
        <taxon>Eukaryota</taxon>
        <taxon>Metazoa</taxon>
        <taxon>Porifera</taxon>
        <taxon>Hexactinellida</taxon>
        <taxon>Hexasterophora</taxon>
        <taxon>Lyssacinosida</taxon>
        <taxon>Leucopsacidae</taxon>
        <taxon>Oopsacas</taxon>
    </lineage>
</organism>
<dbReference type="Gene3D" id="3.80.10.10">
    <property type="entry name" value="Ribonuclease Inhibitor"/>
    <property type="match status" value="1"/>
</dbReference>
<dbReference type="EMBL" id="JAKMXF010000222">
    <property type="protein sequence ID" value="KAI6654550.1"/>
    <property type="molecule type" value="Genomic_DNA"/>
</dbReference>
<evidence type="ECO:0000313" key="1">
    <source>
        <dbReference type="EMBL" id="KAI6654550.1"/>
    </source>
</evidence>
<proteinExistence type="predicted"/>
<keyword evidence="2" id="KW-1185">Reference proteome</keyword>
<evidence type="ECO:0000313" key="2">
    <source>
        <dbReference type="Proteomes" id="UP001165289"/>
    </source>
</evidence>
<dbReference type="InterPro" id="IPR016024">
    <property type="entry name" value="ARM-type_fold"/>
</dbReference>
<dbReference type="InterPro" id="IPR032675">
    <property type="entry name" value="LRR_dom_sf"/>
</dbReference>
<dbReference type="Gene3D" id="1.25.10.10">
    <property type="entry name" value="Leucine-rich Repeat Variant"/>
    <property type="match status" value="1"/>
</dbReference>
<dbReference type="SUPFAM" id="SSF52047">
    <property type="entry name" value="RNI-like"/>
    <property type="match status" value="1"/>
</dbReference>
<dbReference type="AlphaFoldDB" id="A0AAV7K1R1"/>
<reference evidence="1 2" key="1">
    <citation type="journal article" date="2023" name="BMC Biol.">
        <title>The compact genome of the sponge Oopsacas minuta (Hexactinellida) is lacking key metazoan core genes.</title>
        <authorList>
            <person name="Santini S."/>
            <person name="Schenkelaars Q."/>
            <person name="Jourda C."/>
            <person name="Duchesne M."/>
            <person name="Belahbib H."/>
            <person name="Rocher C."/>
            <person name="Selva M."/>
            <person name="Riesgo A."/>
            <person name="Vervoort M."/>
            <person name="Leys S.P."/>
            <person name="Kodjabachian L."/>
            <person name="Le Bivic A."/>
            <person name="Borchiellini C."/>
            <person name="Claverie J.M."/>
            <person name="Renard E."/>
        </authorList>
    </citation>
    <scope>NUCLEOTIDE SEQUENCE [LARGE SCALE GENOMIC DNA]</scope>
    <source>
        <strain evidence="1">SPO-2</strain>
    </source>
</reference>
<dbReference type="Proteomes" id="UP001165289">
    <property type="component" value="Unassembled WGS sequence"/>
</dbReference>
<accession>A0AAV7K1R1</accession>
<name>A0AAV7K1R1_9METZ</name>
<dbReference type="InterPro" id="IPR011989">
    <property type="entry name" value="ARM-like"/>
</dbReference>